<comment type="similarity">
    <text evidence="2">Belongs to the PHD-associated homeobox family.</text>
</comment>
<dbReference type="GO" id="GO:0043565">
    <property type="term" value="F:sequence-specific DNA binding"/>
    <property type="evidence" value="ECO:0007669"/>
    <property type="project" value="UniProtKB-ARBA"/>
</dbReference>
<dbReference type="GO" id="GO:0045814">
    <property type="term" value="P:negative regulation of gene expression, epigenetic"/>
    <property type="evidence" value="ECO:0007669"/>
    <property type="project" value="TreeGrafter"/>
</dbReference>
<evidence type="ECO:0000313" key="14">
    <source>
        <dbReference type="EMBL" id="EPS57720.1"/>
    </source>
</evidence>
<feature type="compositionally biased region" description="Acidic residues" evidence="12">
    <location>
        <begin position="144"/>
        <end position="154"/>
    </location>
</feature>
<evidence type="ECO:0000256" key="1">
    <source>
        <dbReference type="ARBA" id="ARBA00004123"/>
    </source>
</evidence>
<keyword evidence="3" id="KW-0479">Metal-binding</keyword>
<feature type="non-terminal residue" evidence="14">
    <location>
        <position position="292"/>
    </location>
</feature>
<organism evidence="14 15">
    <name type="scientific">Genlisea aurea</name>
    <dbReference type="NCBI Taxonomy" id="192259"/>
    <lineage>
        <taxon>Eukaryota</taxon>
        <taxon>Viridiplantae</taxon>
        <taxon>Streptophyta</taxon>
        <taxon>Embryophyta</taxon>
        <taxon>Tracheophyta</taxon>
        <taxon>Spermatophyta</taxon>
        <taxon>Magnoliopsida</taxon>
        <taxon>eudicotyledons</taxon>
        <taxon>Gunneridae</taxon>
        <taxon>Pentapetalae</taxon>
        <taxon>asterids</taxon>
        <taxon>lamiids</taxon>
        <taxon>Lamiales</taxon>
        <taxon>Lentibulariaceae</taxon>
        <taxon>Genlisea</taxon>
    </lineage>
</organism>
<comment type="caution">
    <text evidence="14">The sequence shown here is derived from an EMBL/GenBank/DDBJ whole genome shotgun (WGS) entry which is preliminary data.</text>
</comment>
<keyword evidence="7" id="KW-0238">DNA-binding</keyword>
<feature type="region of interest" description="Disordered" evidence="12">
    <location>
        <begin position="86"/>
        <end position="268"/>
    </location>
</feature>
<dbReference type="FunFam" id="3.30.40.10:FF:000270">
    <property type="entry name" value="pathogenesis-related homeodomain protein-like"/>
    <property type="match status" value="1"/>
</dbReference>
<dbReference type="Proteomes" id="UP000015453">
    <property type="component" value="Unassembled WGS sequence"/>
</dbReference>
<keyword evidence="6" id="KW-0805">Transcription regulation</keyword>
<dbReference type="InterPro" id="IPR011011">
    <property type="entry name" value="Znf_FYVE_PHD"/>
</dbReference>
<dbReference type="PANTHER" id="PTHR12628:SF13">
    <property type="entry name" value="HOMEOBOX PROTEIN HAT3.1"/>
    <property type="match status" value="1"/>
</dbReference>
<keyword evidence="9" id="KW-0804">Transcription</keyword>
<dbReference type="PROSITE" id="PS01359">
    <property type="entry name" value="ZF_PHD_1"/>
    <property type="match status" value="1"/>
</dbReference>
<feature type="compositionally biased region" description="Polar residues" evidence="12">
    <location>
        <begin position="122"/>
        <end position="139"/>
    </location>
</feature>
<name>S8BSY6_9LAMI</name>
<evidence type="ECO:0000256" key="10">
    <source>
        <dbReference type="ARBA" id="ARBA00023242"/>
    </source>
</evidence>
<evidence type="ECO:0000313" key="15">
    <source>
        <dbReference type="Proteomes" id="UP000015453"/>
    </source>
</evidence>
<dbReference type="CDD" id="cd15504">
    <property type="entry name" value="PHD_PRHA_like"/>
    <property type="match status" value="1"/>
</dbReference>
<dbReference type="InterPro" id="IPR001965">
    <property type="entry name" value="Znf_PHD"/>
</dbReference>
<dbReference type="InterPro" id="IPR019786">
    <property type="entry name" value="Zinc_finger_PHD-type_CS"/>
</dbReference>
<evidence type="ECO:0000256" key="11">
    <source>
        <dbReference type="PROSITE-ProRule" id="PRU00146"/>
    </source>
</evidence>
<feature type="compositionally biased region" description="Polar residues" evidence="12">
    <location>
        <begin position="90"/>
        <end position="100"/>
    </location>
</feature>
<dbReference type="GO" id="GO:0006355">
    <property type="term" value="P:regulation of DNA-templated transcription"/>
    <property type="evidence" value="ECO:0007669"/>
    <property type="project" value="UniProtKB-ARBA"/>
</dbReference>
<keyword evidence="15" id="KW-1185">Reference proteome</keyword>
<dbReference type="SUPFAM" id="SSF57903">
    <property type="entry name" value="FYVE/PHD zinc finger"/>
    <property type="match status" value="1"/>
</dbReference>
<keyword evidence="4 11" id="KW-0863">Zinc-finger</keyword>
<dbReference type="InterPro" id="IPR013083">
    <property type="entry name" value="Znf_RING/FYVE/PHD"/>
</dbReference>
<evidence type="ECO:0000256" key="7">
    <source>
        <dbReference type="ARBA" id="ARBA00023125"/>
    </source>
</evidence>
<dbReference type="OrthoDB" id="1903104at2759"/>
<dbReference type="GO" id="GO:0005634">
    <property type="term" value="C:nucleus"/>
    <property type="evidence" value="ECO:0007669"/>
    <property type="project" value="UniProtKB-SubCell"/>
</dbReference>
<dbReference type="Gene3D" id="3.30.40.10">
    <property type="entry name" value="Zinc/RING finger domain, C3HC4 (zinc finger)"/>
    <property type="match status" value="1"/>
</dbReference>
<keyword evidence="8" id="KW-0371">Homeobox</keyword>
<keyword evidence="5" id="KW-0862">Zinc</keyword>
<evidence type="ECO:0000259" key="13">
    <source>
        <dbReference type="PROSITE" id="PS50016"/>
    </source>
</evidence>
<dbReference type="Pfam" id="PF00628">
    <property type="entry name" value="PHD"/>
    <property type="match status" value="1"/>
</dbReference>
<evidence type="ECO:0000256" key="12">
    <source>
        <dbReference type="SAM" id="MobiDB-lite"/>
    </source>
</evidence>
<dbReference type="InterPro" id="IPR019787">
    <property type="entry name" value="Znf_PHD-finger"/>
</dbReference>
<evidence type="ECO:0000256" key="8">
    <source>
        <dbReference type="ARBA" id="ARBA00023155"/>
    </source>
</evidence>
<feature type="compositionally biased region" description="Basic and acidic residues" evidence="12">
    <location>
        <begin position="106"/>
        <end position="120"/>
    </location>
</feature>
<feature type="compositionally biased region" description="Low complexity" evidence="12">
    <location>
        <begin position="167"/>
        <end position="177"/>
    </location>
</feature>
<feature type="non-terminal residue" evidence="14">
    <location>
        <position position="1"/>
    </location>
</feature>
<evidence type="ECO:0000256" key="4">
    <source>
        <dbReference type="ARBA" id="ARBA00022771"/>
    </source>
</evidence>
<dbReference type="EMBL" id="AUSU01009915">
    <property type="protein sequence ID" value="EPS57720.1"/>
    <property type="molecule type" value="Genomic_DNA"/>
</dbReference>
<protein>
    <recommendedName>
        <fullName evidence="13">PHD-type domain-containing protein</fullName>
    </recommendedName>
</protein>
<dbReference type="PANTHER" id="PTHR12628">
    <property type="entry name" value="POLYCOMB-LIKE TRANSCRIPTION FACTOR"/>
    <property type="match status" value="1"/>
</dbReference>
<dbReference type="InterPro" id="IPR045876">
    <property type="entry name" value="PRHA-like_PHD-finger"/>
</dbReference>
<dbReference type="PROSITE" id="PS50016">
    <property type="entry name" value="ZF_PHD_2"/>
    <property type="match status" value="1"/>
</dbReference>
<dbReference type="SMART" id="SM00249">
    <property type="entry name" value="PHD"/>
    <property type="match status" value="1"/>
</dbReference>
<dbReference type="GO" id="GO:0010557">
    <property type="term" value="P:positive regulation of macromolecule biosynthetic process"/>
    <property type="evidence" value="ECO:0007669"/>
    <property type="project" value="UniProtKB-ARBA"/>
</dbReference>
<evidence type="ECO:0000256" key="6">
    <source>
        <dbReference type="ARBA" id="ARBA00023015"/>
    </source>
</evidence>
<feature type="compositionally biased region" description="Basic and acidic residues" evidence="12">
    <location>
        <begin position="238"/>
        <end position="249"/>
    </location>
</feature>
<evidence type="ECO:0000256" key="3">
    <source>
        <dbReference type="ARBA" id="ARBA00022723"/>
    </source>
</evidence>
<feature type="domain" description="PHD-type" evidence="13">
    <location>
        <begin position="1"/>
        <end position="57"/>
    </location>
</feature>
<sequence>IFCAKCGSKDLTLENDIILCDGACERGFHQYCLEPPLLKEDIPPGDEGWICPGCDCKIFCVDMLKDYRFAKVSLSDGWENIFPEAAGAASGNNVGDASESSSDDYDPNKPEASHKAHEDNSSDYVSSPEDSVPIHSNQLHEGLPSEDSDDDDFDPNAPHKDEEAKTSSSGSDFTSASEDLGAILEDEAGMEIVSGHVSPSRDADDSIVGNGKRPSRKEELSYLQATSVQPVSPKRNVPRLDYKKLHDEAYGNYSSSDSSDEDFEGAVTEKKRRIRLQKAEVDSPNCSLHLLR</sequence>
<keyword evidence="10" id="KW-0539">Nucleus</keyword>
<accession>S8BSY6</accession>
<proteinExistence type="inferred from homology"/>
<reference evidence="14 15" key="1">
    <citation type="journal article" date="2013" name="BMC Genomics">
        <title>The miniature genome of a carnivorous plant Genlisea aurea contains a low number of genes and short non-coding sequences.</title>
        <authorList>
            <person name="Leushkin E.V."/>
            <person name="Sutormin R.A."/>
            <person name="Nabieva E.R."/>
            <person name="Penin A.A."/>
            <person name="Kondrashov A.S."/>
            <person name="Logacheva M.D."/>
        </authorList>
    </citation>
    <scope>NUCLEOTIDE SEQUENCE [LARGE SCALE GENOMIC DNA]</scope>
</reference>
<dbReference type="GO" id="GO:0008270">
    <property type="term" value="F:zinc ion binding"/>
    <property type="evidence" value="ECO:0007669"/>
    <property type="project" value="UniProtKB-KW"/>
</dbReference>
<dbReference type="GO" id="GO:0003682">
    <property type="term" value="F:chromatin binding"/>
    <property type="evidence" value="ECO:0007669"/>
    <property type="project" value="TreeGrafter"/>
</dbReference>
<evidence type="ECO:0000256" key="2">
    <source>
        <dbReference type="ARBA" id="ARBA00007427"/>
    </source>
</evidence>
<evidence type="ECO:0000256" key="5">
    <source>
        <dbReference type="ARBA" id="ARBA00022833"/>
    </source>
</evidence>
<evidence type="ECO:0000256" key="9">
    <source>
        <dbReference type="ARBA" id="ARBA00023163"/>
    </source>
</evidence>
<dbReference type="AlphaFoldDB" id="S8BSY6"/>
<comment type="subcellular location">
    <subcellularLocation>
        <location evidence="1">Nucleus</location>
    </subcellularLocation>
</comment>
<gene>
    <name evidence="14" type="ORF">M569_17097</name>
</gene>